<dbReference type="AlphaFoldDB" id="A0A1U9JVU6"/>
<dbReference type="Proteomes" id="UP000188912">
    <property type="component" value="Chromosome"/>
</dbReference>
<dbReference type="Gene3D" id="1.10.3990.20">
    <property type="entry name" value="protein bp1543"/>
    <property type="match status" value="1"/>
</dbReference>
<dbReference type="Pfam" id="PF13467">
    <property type="entry name" value="RHH_4"/>
    <property type="match status" value="1"/>
</dbReference>
<accession>A0A1U9JVU6</accession>
<dbReference type="GO" id="GO:0003677">
    <property type="term" value="F:DNA binding"/>
    <property type="evidence" value="ECO:0007669"/>
    <property type="project" value="UniProtKB-KW"/>
</dbReference>
<dbReference type="InterPro" id="IPR038268">
    <property type="entry name" value="RHH_sf"/>
</dbReference>
<dbReference type="InterPro" id="IPR027373">
    <property type="entry name" value="RHH_dom"/>
</dbReference>
<name>A0A1U9JVU6_9HYPH</name>
<dbReference type="EMBL" id="CP017315">
    <property type="protein sequence ID" value="AQS41989.1"/>
    <property type="molecule type" value="Genomic_DNA"/>
</dbReference>
<dbReference type="KEGG" id="thd:BHV28_13050"/>
<evidence type="ECO:0000259" key="1">
    <source>
        <dbReference type="Pfam" id="PF13467"/>
    </source>
</evidence>
<gene>
    <name evidence="2" type="ORF">BHV28_13050</name>
</gene>
<keyword evidence="3" id="KW-1185">Reference proteome</keyword>
<organism evidence="2 3">
    <name type="scientific">Candidatus Tokpelaia hoelldobleri</name>
    <dbReference type="NCBI Taxonomy" id="1902579"/>
    <lineage>
        <taxon>Bacteria</taxon>
        <taxon>Pseudomonadati</taxon>
        <taxon>Pseudomonadota</taxon>
        <taxon>Alphaproteobacteria</taxon>
        <taxon>Hyphomicrobiales</taxon>
        <taxon>Candidatus Tokpelaia</taxon>
    </lineage>
</organism>
<sequence>MQTINWNKAAIRKVSVRLDGHATSFSLEQPFLDILKTMAQNRKIAFARLVAQIDESRPAHINLSSALRLAVLESLTKHIASPAVNH</sequence>
<proteinExistence type="predicted"/>
<reference evidence="2 3" key="2">
    <citation type="journal article" date="2016" name="Sci. Rep.">
        <title>The genome of Rhizobiales bacteria in predatory ants reveals urease gene functions but no genes for nitrogen fixation.</title>
        <authorList>
            <person name="Neuvonen M.M."/>
            <person name="Tamarit D."/>
            <person name="Naslund K."/>
            <person name="Liebig J."/>
            <person name="Feldhaar H."/>
            <person name="Moran N.A."/>
            <person name="Guy L."/>
            <person name="Andersson S.G."/>
        </authorList>
    </citation>
    <scope>NUCLEOTIDE SEQUENCE [LARGE SCALE GENOMIC DNA]</scope>
    <source>
        <strain evidence="2 3">Hsal</strain>
    </source>
</reference>
<evidence type="ECO:0000313" key="3">
    <source>
        <dbReference type="Proteomes" id="UP000188912"/>
    </source>
</evidence>
<dbReference type="STRING" id="1902579.BHV28_13050"/>
<protein>
    <submittedName>
        <fullName evidence="2">DNA-binding protein</fullName>
    </submittedName>
</protein>
<feature type="domain" description="Ribbon-helix-helix" evidence="1">
    <location>
        <begin position="12"/>
        <end position="74"/>
    </location>
</feature>
<evidence type="ECO:0000313" key="2">
    <source>
        <dbReference type="EMBL" id="AQS41989.1"/>
    </source>
</evidence>
<reference evidence="2 3" key="1">
    <citation type="journal article" date="2010" name="Science">
        <title>Genomic comparison of the ants Camponotus floridanus and Harpegnathos saltator.</title>
        <authorList>
            <person name="Bonasio R."/>
            <person name="Zhang G."/>
            <person name="Ye C."/>
            <person name="Mutti N.S."/>
            <person name="Fang X."/>
            <person name="Qin N."/>
            <person name="Donahue G."/>
            <person name="Yang P."/>
            <person name="Li Q."/>
            <person name="Li C."/>
            <person name="Zhang P."/>
            <person name="Huang Z."/>
            <person name="Berger S.L."/>
            <person name="Reinberg D."/>
            <person name="Wang J."/>
            <person name="Liebig J."/>
        </authorList>
    </citation>
    <scope>NUCLEOTIDE SEQUENCE [LARGE SCALE GENOMIC DNA]</scope>
    <source>
        <strain evidence="2 3">Hsal</strain>
    </source>
</reference>
<keyword evidence="2" id="KW-0238">DNA-binding</keyword>